<dbReference type="Gene3D" id="3.40.50.300">
    <property type="entry name" value="P-loop containing nucleotide triphosphate hydrolases"/>
    <property type="match status" value="1"/>
</dbReference>
<dbReference type="PANTHER" id="PTHR47691">
    <property type="entry name" value="REGULATOR-RELATED"/>
    <property type="match status" value="1"/>
</dbReference>
<evidence type="ECO:0000256" key="2">
    <source>
        <dbReference type="PROSITE-ProRule" id="PRU01091"/>
    </source>
</evidence>
<feature type="domain" description="OmpR/PhoB-type" evidence="4">
    <location>
        <begin position="15"/>
        <end position="108"/>
    </location>
</feature>
<dbReference type="InterPro" id="IPR058852">
    <property type="entry name" value="HTH_77"/>
</dbReference>
<evidence type="ECO:0000259" key="4">
    <source>
        <dbReference type="PROSITE" id="PS51755"/>
    </source>
</evidence>
<dbReference type="Pfam" id="PF00486">
    <property type="entry name" value="Trans_reg_C"/>
    <property type="match status" value="1"/>
</dbReference>
<dbReference type="InterPro" id="IPR001867">
    <property type="entry name" value="OmpR/PhoB-type_DNA-bd"/>
</dbReference>
<sequence length="833" mass="89291">MLAHPVRWLCPVNPSSVLHFDRYELQIDERRLLCDCEPVPLGARAFDLLVALTARAGQLVTKDELLDAVWPGLVVGENNIAAQVVALRRALHSELIVTVPGRGYRFTGRPRTGGAASANLPAPTASQASPMTARTAPRLFGREADLQRLKSMLQLPGCVTLIGPGGVGKTVLAMCAVHDQAVHWIDLAPLVDGSQVLAAVQRAVGQPDADPPAVAGAAPLVVLDNAEHVIDAVAALVPRLLAATPALRLLVTSQAPLTISGERVDRLEPLALPAPDLPDAEALATAAPALFIERARAANSRWQLAADGAPQLRALCAELDGLPLALEMAAARVPALGLAGVRLAIAERFSLLRKTERDAPARQRTLLATLQWSHALLDPHEQRLLRTLGVFAGGFTLDLAATVATPDGSDRWDTIDRLAVLVDRSLVALDGQDPPRYRLLDTTRQFALDRLAETGEAAAVHQRHALALDELFAAAVPTSTHRPDPAKRALAQAELDNVRAAARWAVAHDAACALRLSAAASASFDYTWRADTLELLAACEPLVDQVPDLRLRARWWTEFAQQSLFANSSRAPEVAQRAVAASRAANDDWMLLWSLIALVRGSRSPDAQSAAALHEMQALLETNPGWRVQARIVALGTLAFACQVAGDLPAALAHREAELALAERAGITGHIGVAVDNLATVLRMLGRYDEALRRLESWLAQESEQGSFSAIYARGSVLRVMVEQGRLRDVFMRLPALLNDAQRIGLTVSADLAAWVLARAGRHRDCACFVGHLLQRRSKQPLRVADTGDDLALAESLARAALGDADYYALAAQGGRLDERNALALLDLQSQAG</sequence>
<dbReference type="Gene3D" id="1.25.40.10">
    <property type="entry name" value="Tetratricopeptide repeat domain"/>
    <property type="match status" value="1"/>
</dbReference>
<dbReference type="SUPFAM" id="SSF52540">
    <property type="entry name" value="P-loop containing nucleoside triphosphate hydrolases"/>
    <property type="match status" value="1"/>
</dbReference>
<dbReference type="InterPro" id="IPR036388">
    <property type="entry name" value="WH-like_DNA-bd_sf"/>
</dbReference>
<dbReference type="Pfam" id="PF13424">
    <property type="entry name" value="TPR_12"/>
    <property type="match status" value="1"/>
</dbReference>
<feature type="region of interest" description="Disordered" evidence="3">
    <location>
        <begin position="110"/>
        <end position="132"/>
    </location>
</feature>
<keyword evidence="1 2" id="KW-0238">DNA-binding</keyword>
<dbReference type="PANTHER" id="PTHR47691:SF3">
    <property type="entry name" value="HTH-TYPE TRANSCRIPTIONAL REGULATOR RV0890C-RELATED"/>
    <property type="match status" value="1"/>
</dbReference>
<keyword evidence="6" id="KW-1185">Reference proteome</keyword>
<dbReference type="CDD" id="cd00383">
    <property type="entry name" value="trans_reg_C"/>
    <property type="match status" value="1"/>
</dbReference>
<dbReference type="SUPFAM" id="SSF48452">
    <property type="entry name" value="TPR-like"/>
    <property type="match status" value="1"/>
</dbReference>
<dbReference type="EMBL" id="JBIGHW010000018">
    <property type="protein sequence ID" value="MFG6443254.1"/>
    <property type="molecule type" value="Genomic_DNA"/>
</dbReference>
<dbReference type="Proteomes" id="UP001606301">
    <property type="component" value="Unassembled WGS sequence"/>
</dbReference>
<reference evidence="5 6" key="1">
    <citation type="submission" date="2024-08" db="EMBL/GenBank/DDBJ databases">
        <authorList>
            <person name="Lu H."/>
        </authorList>
    </citation>
    <scope>NUCLEOTIDE SEQUENCE [LARGE SCALE GENOMIC DNA]</scope>
    <source>
        <strain evidence="5 6">LKC17W</strain>
    </source>
</reference>
<dbReference type="PROSITE" id="PS51755">
    <property type="entry name" value="OMPR_PHOB"/>
    <property type="match status" value="1"/>
</dbReference>
<evidence type="ECO:0000313" key="6">
    <source>
        <dbReference type="Proteomes" id="UP001606301"/>
    </source>
</evidence>
<accession>A0ABW7FPI3</accession>
<name>A0ABW7FPI3_9BURK</name>
<dbReference type="InterPro" id="IPR016032">
    <property type="entry name" value="Sig_transdc_resp-reg_C-effctor"/>
</dbReference>
<evidence type="ECO:0000256" key="3">
    <source>
        <dbReference type="SAM" id="MobiDB-lite"/>
    </source>
</evidence>
<evidence type="ECO:0000313" key="5">
    <source>
        <dbReference type="EMBL" id="MFG6443254.1"/>
    </source>
</evidence>
<dbReference type="InterPro" id="IPR027417">
    <property type="entry name" value="P-loop_NTPase"/>
</dbReference>
<dbReference type="RefSeq" id="WP_394401594.1">
    <property type="nucleotide sequence ID" value="NZ_JBIGHW010000018.1"/>
</dbReference>
<keyword evidence="5" id="KW-0547">Nucleotide-binding</keyword>
<dbReference type="InterPro" id="IPR011990">
    <property type="entry name" value="TPR-like_helical_dom_sf"/>
</dbReference>
<dbReference type="SUPFAM" id="SSF46894">
    <property type="entry name" value="C-terminal effector domain of the bipartite response regulators"/>
    <property type="match status" value="1"/>
</dbReference>
<gene>
    <name evidence="5" type="ORF">ACG0Z3_21390</name>
</gene>
<organism evidence="5 6">
    <name type="scientific">Pelomonas margarita</name>
    <dbReference type="NCBI Taxonomy" id="3299031"/>
    <lineage>
        <taxon>Bacteria</taxon>
        <taxon>Pseudomonadati</taxon>
        <taxon>Pseudomonadota</taxon>
        <taxon>Betaproteobacteria</taxon>
        <taxon>Burkholderiales</taxon>
        <taxon>Sphaerotilaceae</taxon>
        <taxon>Roseateles</taxon>
    </lineage>
</organism>
<feature type="DNA-binding region" description="OmpR/PhoB-type" evidence="2">
    <location>
        <begin position="15"/>
        <end position="108"/>
    </location>
</feature>
<evidence type="ECO:0000256" key="1">
    <source>
        <dbReference type="ARBA" id="ARBA00023125"/>
    </source>
</evidence>
<dbReference type="Pfam" id="PF25872">
    <property type="entry name" value="HTH_77"/>
    <property type="match status" value="1"/>
</dbReference>
<comment type="caution">
    <text evidence="5">The sequence shown here is derived from an EMBL/GenBank/DDBJ whole genome shotgun (WGS) entry which is preliminary data.</text>
</comment>
<keyword evidence="5" id="KW-0067">ATP-binding</keyword>
<proteinExistence type="predicted"/>
<protein>
    <submittedName>
        <fullName evidence="5">ATP-binding protein</fullName>
    </submittedName>
</protein>
<dbReference type="GO" id="GO:0005524">
    <property type="term" value="F:ATP binding"/>
    <property type="evidence" value="ECO:0007669"/>
    <property type="project" value="UniProtKB-KW"/>
</dbReference>
<dbReference type="Gene3D" id="1.10.10.10">
    <property type="entry name" value="Winged helix-like DNA-binding domain superfamily/Winged helix DNA-binding domain"/>
    <property type="match status" value="1"/>
</dbReference>
<dbReference type="SMART" id="SM00862">
    <property type="entry name" value="Trans_reg_C"/>
    <property type="match status" value="1"/>
</dbReference>